<evidence type="ECO:0000313" key="2">
    <source>
        <dbReference type="Proteomes" id="UP000054776"/>
    </source>
</evidence>
<dbReference type="EMBL" id="JYDH01000021">
    <property type="protein sequence ID" value="KRY39103.1"/>
    <property type="molecule type" value="Genomic_DNA"/>
</dbReference>
<proteinExistence type="predicted"/>
<organism evidence="1 2">
    <name type="scientific">Trichinella spiralis</name>
    <name type="common">Trichina worm</name>
    <dbReference type="NCBI Taxonomy" id="6334"/>
    <lineage>
        <taxon>Eukaryota</taxon>
        <taxon>Metazoa</taxon>
        <taxon>Ecdysozoa</taxon>
        <taxon>Nematoda</taxon>
        <taxon>Enoplea</taxon>
        <taxon>Dorylaimia</taxon>
        <taxon>Trichinellida</taxon>
        <taxon>Trichinellidae</taxon>
        <taxon>Trichinella</taxon>
    </lineage>
</organism>
<dbReference type="InParanoid" id="A0A0V1BQC7"/>
<accession>A0A0V1BQC7</accession>
<name>A0A0V1BQC7_TRISP</name>
<dbReference type="AlphaFoldDB" id="A0A0V1BQC7"/>
<dbReference type="OrthoDB" id="10447680at2759"/>
<gene>
    <name evidence="1" type="ORF">T01_15376</name>
</gene>
<dbReference type="Proteomes" id="UP000054776">
    <property type="component" value="Unassembled WGS sequence"/>
</dbReference>
<keyword evidence="2" id="KW-1185">Reference proteome</keyword>
<sequence length="96" mass="11336">MDSRGIGVHDDNNVQICEIYTFYDKLRQHAHDGTVSPWHKIIKSEKRVQEFQVDTTVDIQLSLAINTFFEEINILDRNDDYNLKLLAKEREDKINE</sequence>
<evidence type="ECO:0000313" key="1">
    <source>
        <dbReference type="EMBL" id="KRY39103.1"/>
    </source>
</evidence>
<reference evidence="1 2" key="1">
    <citation type="submission" date="2015-01" db="EMBL/GenBank/DDBJ databases">
        <title>Evolution of Trichinella species and genotypes.</title>
        <authorList>
            <person name="Korhonen P.K."/>
            <person name="Edoardo P."/>
            <person name="Giuseppe L.R."/>
            <person name="Gasser R.B."/>
        </authorList>
    </citation>
    <scope>NUCLEOTIDE SEQUENCE [LARGE SCALE GENOMIC DNA]</scope>
    <source>
        <strain evidence="1">ISS3</strain>
    </source>
</reference>
<protein>
    <submittedName>
        <fullName evidence="1">Uncharacterized protein</fullName>
    </submittedName>
</protein>
<comment type="caution">
    <text evidence="1">The sequence shown here is derived from an EMBL/GenBank/DDBJ whole genome shotgun (WGS) entry which is preliminary data.</text>
</comment>